<dbReference type="AlphaFoldDB" id="A0A849HV27"/>
<keyword evidence="2 4" id="KW-0732">Signal</keyword>
<keyword evidence="3" id="KW-0813">Transport</keyword>
<dbReference type="PANTHER" id="PTHR30483">
    <property type="entry name" value="LEUCINE-SPECIFIC-BINDING PROTEIN"/>
    <property type="match status" value="1"/>
</dbReference>
<evidence type="ECO:0000256" key="2">
    <source>
        <dbReference type="ARBA" id="ARBA00022729"/>
    </source>
</evidence>
<dbReference type="InterPro" id="IPR028082">
    <property type="entry name" value="Peripla_BP_I"/>
</dbReference>
<dbReference type="CDD" id="cd06338">
    <property type="entry name" value="PBP1_ABC_ligand_binding-like"/>
    <property type="match status" value="1"/>
</dbReference>
<dbReference type="PANTHER" id="PTHR30483:SF37">
    <property type="entry name" value="ABC TRANSPORTER SUBSTRATE-BINDING PROTEIN"/>
    <property type="match status" value="1"/>
</dbReference>
<dbReference type="Gene3D" id="3.40.50.2300">
    <property type="match status" value="2"/>
</dbReference>
<proteinExistence type="inferred from homology"/>
<evidence type="ECO:0000313" key="6">
    <source>
        <dbReference type="EMBL" id="NNM70962.1"/>
    </source>
</evidence>
<dbReference type="InterPro" id="IPR051010">
    <property type="entry name" value="BCAA_transport"/>
</dbReference>
<dbReference type="RefSeq" id="WP_171216477.1">
    <property type="nucleotide sequence ID" value="NZ_JABEPP010000001.1"/>
</dbReference>
<reference evidence="6 7" key="1">
    <citation type="submission" date="2020-04" db="EMBL/GenBank/DDBJ databases">
        <title>Enterovirga sp. isolate from soil.</title>
        <authorList>
            <person name="Chea S."/>
            <person name="Kim D.-U."/>
        </authorList>
    </citation>
    <scope>NUCLEOTIDE SEQUENCE [LARGE SCALE GENOMIC DNA]</scope>
    <source>
        <strain evidence="6 7">DB1703</strain>
    </source>
</reference>
<sequence length="403" mass="43090">MRGIGLRLATVASLAAALGAAVGSAAAQDKIRIGYAISKTGPFTGGASITTLPNYQLWVKEVNAAGGLMIGGKRIPIEVIEYDDRSNSEEAVKAIERLATQDKVDFILSPWGTGQNLAVAPIMNRLGYPHLAATTNTNRAPELAKRWPNATFWLGLPSDISVSFVELLAKLRGEGKVGPKVAMVSVSDQFGIELSTAARDALKKAGFELVYDKSYPAGTQDVQPLLKDAMAASPDVFAAFSYPPDTLGITDTAKVLGFNPKVFFVGVGTAFPVFKQRFGQNAEGVLGIGGWNADSPTLKDYFKRHVEALGREPDRWASPITYASLQVLGQAIERVGKIDRAAVIKEIQTGSFDTIIGRVKLEGGLLKEVWAVGQWQGGEFYGVAPTAMAGARPVVVPKPEWKQ</sequence>
<feature type="signal peptide" evidence="4">
    <location>
        <begin position="1"/>
        <end position="27"/>
    </location>
</feature>
<evidence type="ECO:0000256" key="1">
    <source>
        <dbReference type="ARBA" id="ARBA00010062"/>
    </source>
</evidence>
<keyword evidence="7" id="KW-1185">Reference proteome</keyword>
<accession>A0A849HV27</accession>
<dbReference type="Proteomes" id="UP000564885">
    <property type="component" value="Unassembled WGS sequence"/>
</dbReference>
<dbReference type="GO" id="GO:0006865">
    <property type="term" value="P:amino acid transport"/>
    <property type="evidence" value="ECO:0007669"/>
    <property type="project" value="UniProtKB-KW"/>
</dbReference>
<name>A0A849HV27_9HYPH</name>
<organism evidence="6 7">
    <name type="scientific">Enterovirga aerilata</name>
    <dbReference type="NCBI Taxonomy" id="2730920"/>
    <lineage>
        <taxon>Bacteria</taxon>
        <taxon>Pseudomonadati</taxon>
        <taxon>Pseudomonadota</taxon>
        <taxon>Alphaproteobacteria</taxon>
        <taxon>Hyphomicrobiales</taxon>
        <taxon>Methylobacteriaceae</taxon>
        <taxon>Enterovirga</taxon>
    </lineage>
</organism>
<evidence type="ECO:0000256" key="3">
    <source>
        <dbReference type="ARBA" id="ARBA00022970"/>
    </source>
</evidence>
<comment type="caution">
    <text evidence="6">The sequence shown here is derived from an EMBL/GenBank/DDBJ whole genome shotgun (WGS) entry which is preliminary data.</text>
</comment>
<dbReference type="EMBL" id="JABEPP010000001">
    <property type="protein sequence ID" value="NNM70962.1"/>
    <property type="molecule type" value="Genomic_DNA"/>
</dbReference>
<feature type="chain" id="PRO_5032809590" evidence="4">
    <location>
        <begin position="28"/>
        <end position="403"/>
    </location>
</feature>
<feature type="domain" description="Leucine-binding protein" evidence="5">
    <location>
        <begin position="30"/>
        <end position="378"/>
    </location>
</feature>
<keyword evidence="3" id="KW-0029">Amino-acid transport</keyword>
<evidence type="ECO:0000259" key="5">
    <source>
        <dbReference type="Pfam" id="PF13458"/>
    </source>
</evidence>
<dbReference type="InterPro" id="IPR028081">
    <property type="entry name" value="Leu-bd"/>
</dbReference>
<dbReference type="Pfam" id="PF13458">
    <property type="entry name" value="Peripla_BP_6"/>
    <property type="match status" value="1"/>
</dbReference>
<evidence type="ECO:0000313" key="7">
    <source>
        <dbReference type="Proteomes" id="UP000564885"/>
    </source>
</evidence>
<protein>
    <submittedName>
        <fullName evidence="6">Amino acid ABC transporter substrate-binding protein</fullName>
    </submittedName>
</protein>
<evidence type="ECO:0000256" key="4">
    <source>
        <dbReference type="SAM" id="SignalP"/>
    </source>
</evidence>
<gene>
    <name evidence="6" type="ORF">HJG44_00950</name>
</gene>
<dbReference type="SUPFAM" id="SSF53822">
    <property type="entry name" value="Periplasmic binding protein-like I"/>
    <property type="match status" value="1"/>
</dbReference>
<comment type="similarity">
    <text evidence="1">Belongs to the leucine-binding protein family.</text>
</comment>